<protein>
    <submittedName>
        <fullName evidence="3">Terminase small subunit</fullName>
    </submittedName>
</protein>
<name>B1C7K8_9FIRM</name>
<dbReference type="GeneID" id="97999611"/>
<dbReference type="STRING" id="445971.ANASTE_00710"/>
<proteinExistence type="predicted"/>
<dbReference type="InterPro" id="IPR038713">
    <property type="entry name" value="Terminase_Gp1_N_sf"/>
</dbReference>
<sequence>MGKEGKLTQKQKRFCDEYIICLNATEAAIKAGYAKKSAYSIGSENLRKPEIKAYIDERLSEIRGKKIAEAEEIMEYLTSVVRGESESEIVVIEGEGLGESSARKIRKNPDEKEKLKAAELIGKRYGLFTEKVELDSSKKTIKVTLTDD</sequence>
<evidence type="ECO:0000256" key="1">
    <source>
        <dbReference type="ARBA" id="ARBA00022612"/>
    </source>
</evidence>
<reference evidence="3" key="2">
    <citation type="submission" date="2013-08" db="EMBL/GenBank/DDBJ databases">
        <title>Draft genome sequence of Anaerofustis stercorihominis (DSM 17244).</title>
        <authorList>
            <person name="Sudarsanam P."/>
            <person name="Ley R."/>
            <person name="Guruge J."/>
            <person name="Turnbaugh P.J."/>
            <person name="Mahowald M."/>
            <person name="Liep D."/>
            <person name="Gordon J."/>
        </authorList>
    </citation>
    <scope>NUCLEOTIDE SEQUENCE</scope>
    <source>
        <strain evidence="3">DSM 17244</strain>
    </source>
</reference>
<dbReference type="Pfam" id="PF03592">
    <property type="entry name" value="Terminase_2"/>
    <property type="match status" value="1"/>
</dbReference>
<keyword evidence="1" id="KW-1188">Viral release from host cell</keyword>
<comment type="caution">
    <text evidence="3">The sequence shown here is derived from an EMBL/GenBank/DDBJ whole genome shotgun (WGS) entry which is preliminary data.</text>
</comment>
<dbReference type="Proteomes" id="UP000005178">
    <property type="component" value="Unassembled WGS sequence"/>
</dbReference>
<dbReference type="Gene3D" id="1.10.10.1400">
    <property type="entry name" value="Terminase, small subunit, N-terminal DNA-binding domain, HTH motif"/>
    <property type="match status" value="1"/>
</dbReference>
<dbReference type="PANTHER" id="PTHR41328">
    <property type="entry name" value="TERMINASE SMALL SUBUNIT-RELATED"/>
    <property type="match status" value="1"/>
</dbReference>
<dbReference type="AlphaFoldDB" id="B1C7K8"/>
<evidence type="ECO:0000256" key="2">
    <source>
        <dbReference type="ARBA" id="ARBA00023219"/>
    </source>
</evidence>
<keyword evidence="4" id="KW-1185">Reference proteome</keyword>
<dbReference type="Gene3D" id="6.10.140.2160">
    <property type="match status" value="1"/>
</dbReference>
<dbReference type="eggNOG" id="COG3728">
    <property type="taxonomic scope" value="Bacteria"/>
</dbReference>
<gene>
    <name evidence="3" type="ORF">ANASTE_00710</name>
</gene>
<accession>B1C7K8</accession>
<dbReference type="HOGENOM" id="CLU_064914_5_1_9"/>
<reference evidence="3" key="1">
    <citation type="submission" date="2008-01" db="EMBL/GenBank/DDBJ databases">
        <authorList>
            <person name="Fulton L."/>
            <person name="Clifton S."/>
            <person name="Fulton B."/>
            <person name="Xu J."/>
            <person name="Minx P."/>
            <person name="Pepin K.H."/>
            <person name="Johnson M."/>
            <person name="Thiruvilangam P."/>
            <person name="Bhonagiri V."/>
            <person name="Nash W.E."/>
            <person name="Mardis E.R."/>
            <person name="Wilson R.K."/>
        </authorList>
    </citation>
    <scope>NUCLEOTIDE SEQUENCE [LARGE SCALE GENOMIC DNA]</scope>
    <source>
        <strain evidence="3">DSM 17244</strain>
    </source>
</reference>
<evidence type="ECO:0000313" key="3">
    <source>
        <dbReference type="EMBL" id="EDS72995.1"/>
    </source>
</evidence>
<evidence type="ECO:0000313" key="4">
    <source>
        <dbReference type="Proteomes" id="UP000005178"/>
    </source>
</evidence>
<dbReference type="InterPro" id="IPR052404">
    <property type="entry name" value="SPP1-like_terminase"/>
</dbReference>
<dbReference type="EMBL" id="ABIL02000005">
    <property type="protein sequence ID" value="EDS72995.1"/>
    <property type="molecule type" value="Genomic_DNA"/>
</dbReference>
<keyword evidence="2" id="KW-0231">Viral genome packaging</keyword>
<dbReference type="PANTHER" id="PTHR41328:SF2">
    <property type="entry name" value="TERMINASE SMALL SUBUNIT"/>
    <property type="match status" value="1"/>
</dbReference>
<dbReference type="GO" id="GO:0051276">
    <property type="term" value="P:chromosome organization"/>
    <property type="evidence" value="ECO:0007669"/>
    <property type="project" value="InterPro"/>
</dbReference>
<dbReference type="RefSeq" id="WP_007049159.1">
    <property type="nucleotide sequence ID" value="NZ_DS560015.1"/>
</dbReference>
<organism evidence="3 4">
    <name type="scientific">Anaerofustis stercorihominis DSM 17244</name>
    <dbReference type="NCBI Taxonomy" id="445971"/>
    <lineage>
        <taxon>Bacteria</taxon>
        <taxon>Bacillati</taxon>
        <taxon>Bacillota</taxon>
        <taxon>Clostridia</taxon>
        <taxon>Eubacteriales</taxon>
        <taxon>Eubacteriaceae</taxon>
        <taxon>Anaerofustis</taxon>
    </lineage>
</organism>
<dbReference type="InterPro" id="IPR005335">
    <property type="entry name" value="Terminase_ssu"/>
</dbReference>